<dbReference type="EMBL" id="BLXX01000012">
    <property type="protein sequence ID" value="GFO61143.1"/>
    <property type="molecule type" value="Genomic_DNA"/>
</dbReference>
<dbReference type="Proteomes" id="UP000556026">
    <property type="component" value="Unassembled WGS sequence"/>
</dbReference>
<dbReference type="InterPro" id="IPR036283">
    <property type="entry name" value="NOB1_Zf-like_sf"/>
</dbReference>
<evidence type="ECO:0000313" key="1">
    <source>
        <dbReference type="EMBL" id="GFO61143.1"/>
    </source>
</evidence>
<accession>A0A6V8MN48</accession>
<gene>
    <name evidence="1" type="ORF">GMST_34680</name>
</gene>
<proteinExistence type="predicted"/>
<dbReference type="SUPFAM" id="SSF144206">
    <property type="entry name" value="NOB1 zinc finger-like"/>
    <property type="match status" value="1"/>
</dbReference>
<keyword evidence="2" id="KW-1185">Reference proteome</keyword>
<dbReference type="RefSeq" id="WP_183355941.1">
    <property type="nucleotide sequence ID" value="NZ_BLXX01000012.1"/>
</dbReference>
<comment type="caution">
    <text evidence="1">The sequence shown here is derived from an EMBL/GenBank/DDBJ whole genome shotgun (WGS) entry which is preliminary data.</text>
</comment>
<reference evidence="2" key="1">
    <citation type="submission" date="2020-06" db="EMBL/GenBank/DDBJ databases">
        <title>Draft genomic sequence of Geomonas sp. Red330.</title>
        <authorList>
            <person name="Itoh H."/>
            <person name="Zhenxing X."/>
            <person name="Ushijima N."/>
            <person name="Masuda Y."/>
            <person name="Shiratori Y."/>
            <person name="Senoo K."/>
        </authorList>
    </citation>
    <scope>NUCLEOTIDE SEQUENCE [LARGE SCALE GENOMIC DNA]</scope>
    <source>
        <strain evidence="2">Red330</strain>
    </source>
</reference>
<protein>
    <submittedName>
        <fullName evidence="1">Uncharacterized protein</fullName>
    </submittedName>
</protein>
<dbReference type="AlphaFoldDB" id="A0A6V8MN48"/>
<evidence type="ECO:0000313" key="2">
    <source>
        <dbReference type="Proteomes" id="UP000556026"/>
    </source>
</evidence>
<name>A0A6V8MN48_9BACT</name>
<organism evidence="1 2">
    <name type="scientific">Geomonas silvestris</name>
    <dbReference type="NCBI Taxonomy" id="2740184"/>
    <lineage>
        <taxon>Bacteria</taxon>
        <taxon>Pseudomonadati</taxon>
        <taxon>Thermodesulfobacteriota</taxon>
        <taxon>Desulfuromonadia</taxon>
        <taxon>Geobacterales</taxon>
        <taxon>Geobacteraceae</taxon>
        <taxon>Geomonas</taxon>
    </lineage>
</organism>
<sequence length="72" mass="8101">MKKKYFCPICGNSELTNMFITTPKGKSMSLHLSSQAAIRKASGQVCCIVCQQTWNMDDFQKAREEQAPRTSP</sequence>